<organism evidence="2">
    <name type="scientific">Chromera velia CCMP2878</name>
    <dbReference type="NCBI Taxonomy" id="1169474"/>
    <lineage>
        <taxon>Eukaryota</taxon>
        <taxon>Sar</taxon>
        <taxon>Alveolata</taxon>
        <taxon>Colpodellida</taxon>
        <taxon>Chromeraceae</taxon>
        <taxon>Chromera</taxon>
    </lineage>
</organism>
<reference evidence="2" key="1">
    <citation type="submission" date="2014-11" db="EMBL/GenBank/DDBJ databases">
        <authorList>
            <person name="Otto D Thomas"/>
            <person name="Naeem Raeece"/>
        </authorList>
    </citation>
    <scope>NUCLEOTIDE SEQUENCE</scope>
</reference>
<feature type="chain" id="PRO_5013266358" description="TRP C-terminal domain-containing protein" evidence="1">
    <location>
        <begin position="16"/>
        <end position="302"/>
    </location>
</feature>
<name>A0A0G4H963_9ALVE</name>
<protein>
    <recommendedName>
        <fullName evidence="3">TRP C-terminal domain-containing protein</fullName>
    </recommendedName>
</protein>
<dbReference type="EMBL" id="CDMZ01002039">
    <property type="protein sequence ID" value="CEM40455.1"/>
    <property type="molecule type" value="Genomic_DNA"/>
</dbReference>
<sequence length="302" mass="32633">MTYFSLFVFVPVVLGNLWPASLLTGNQTTVNATVITEPTLPPDRSVLFDSEGRSAPTHVDLYKDPETSRGCRHFFIFATREGPEDPFSPTRLKCNVLLFSSHQIPQLSVIRGKQGLCLYSRPIGMHIDKGSAFCQRWDNRAEATWGYDQSEETSGGHGQQIPNLYTVILEVATSYLALLLLGYDPVVFFQWSVCSEICRAVCKTVGWGGSGKHAGVSMISTAAVWLVVCLTASAAPPRGFTQAMVGLGSVGVAAALHTCVTSSASVEARGLYRCLEGAATGRWSAGLRAEADIRGVPLKNKK</sequence>
<evidence type="ECO:0008006" key="3">
    <source>
        <dbReference type="Google" id="ProtNLM"/>
    </source>
</evidence>
<evidence type="ECO:0000256" key="1">
    <source>
        <dbReference type="SAM" id="SignalP"/>
    </source>
</evidence>
<dbReference type="AlphaFoldDB" id="A0A0G4H963"/>
<keyword evidence="1" id="KW-0732">Signal</keyword>
<feature type="signal peptide" evidence="1">
    <location>
        <begin position="1"/>
        <end position="15"/>
    </location>
</feature>
<gene>
    <name evidence="2" type="ORF">Cvel_5951</name>
</gene>
<evidence type="ECO:0000313" key="2">
    <source>
        <dbReference type="EMBL" id="CEM40455.1"/>
    </source>
</evidence>
<accession>A0A0G4H963</accession>
<dbReference type="VEuPathDB" id="CryptoDB:Cvel_5951"/>
<proteinExistence type="predicted"/>